<evidence type="ECO:0000313" key="3">
    <source>
        <dbReference type="Proteomes" id="UP001564408"/>
    </source>
</evidence>
<feature type="signal peptide" evidence="1">
    <location>
        <begin position="1"/>
        <end position="23"/>
    </location>
</feature>
<comment type="caution">
    <text evidence="2">The sequence shown here is derived from an EMBL/GenBank/DDBJ whole genome shotgun (WGS) entry which is preliminary data.</text>
</comment>
<keyword evidence="1" id="KW-0732">Signal</keyword>
<dbReference type="PANTHER" id="PTHR37953">
    <property type="entry name" value="UPF0127 PROTEIN MJ1496"/>
    <property type="match status" value="1"/>
</dbReference>
<dbReference type="EMBL" id="JBDKXB010000004">
    <property type="protein sequence ID" value="MEY6431815.1"/>
    <property type="molecule type" value="Genomic_DNA"/>
</dbReference>
<dbReference type="Proteomes" id="UP001564408">
    <property type="component" value="Unassembled WGS sequence"/>
</dbReference>
<dbReference type="InterPro" id="IPR003795">
    <property type="entry name" value="DUF192"/>
</dbReference>
<protein>
    <submittedName>
        <fullName evidence="2">DUF192 domain-containing protein</fullName>
    </submittedName>
</protein>
<gene>
    <name evidence="2" type="ORF">ABC977_05255</name>
</gene>
<dbReference type="Pfam" id="PF02643">
    <property type="entry name" value="DUF192"/>
    <property type="match status" value="1"/>
</dbReference>
<organism evidence="2 3">
    <name type="scientific">Thioalkalicoccus limnaeus</name>
    <dbReference type="NCBI Taxonomy" id="120681"/>
    <lineage>
        <taxon>Bacteria</taxon>
        <taxon>Pseudomonadati</taxon>
        <taxon>Pseudomonadota</taxon>
        <taxon>Gammaproteobacteria</taxon>
        <taxon>Chromatiales</taxon>
        <taxon>Chromatiaceae</taxon>
        <taxon>Thioalkalicoccus</taxon>
    </lineage>
</organism>
<dbReference type="Gene3D" id="2.60.120.1140">
    <property type="entry name" value="Protein of unknown function DUF192"/>
    <property type="match status" value="1"/>
</dbReference>
<dbReference type="PANTHER" id="PTHR37953:SF1">
    <property type="entry name" value="UPF0127 PROTEIN MJ1496"/>
    <property type="match status" value="1"/>
</dbReference>
<evidence type="ECO:0000313" key="2">
    <source>
        <dbReference type="EMBL" id="MEY6431815.1"/>
    </source>
</evidence>
<evidence type="ECO:0000256" key="1">
    <source>
        <dbReference type="SAM" id="SignalP"/>
    </source>
</evidence>
<reference evidence="2 3" key="1">
    <citation type="submission" date="2024-05" db="EMBL/GenBank/DDBJ databases">
        <title>Genome Sequence and Characterization of the New Strain Purple Sulfur Bacterium of Genus Thioalkalicoccus.</title>
        <authorList>
            <person name="Bryantseva I.A."/>
            <person name="Kyndt J.A."/>
            <person name="Imhoff J.F."/>
        </authorList>
    </citation>
    <scope>NUCLEOTIDE SEQUENCE [LARGE SCALE GENOMIC DNA]</scope>
    <source>
        <strain evidence="2 3">Um2</strain>
    </source>
</reference>
<name>A0ABV4BHC2_9GAMM</name>
<accession>A0ABV4BHC2</accession>
<dbReference type="InterPro" id="IPR038695">
    <property type="entry name" value="Saro_0823-like_sf"/>
</dbReference>
<proteinExistence type="predicted"/>
<keyword evidence="3" id="KW-1185">Reference proteome</keyword>
<feature type="chain" id="PRO_5046004328" evidence="1">
    <location>
        <begin position="24"/>
        <end position="149"/>
    </location>
</feature>
<sequence>MPQLSRRLMRFLVLFCLMPASVAAEPRVAEISVGAVALAVELAYDESSRQLGLMHREFLPADRGMLFIFPLERRHCMWMRNTWIPLSVAFVSSSGRVLNIADMTPLSDATHCAAAPARYALEVNQGWFDGHGIAPGQLIEGLESLPVAR</sequence>